<dbReference type="RefSeq" id="WP_131740646.1">
    <property type="nucleotide sequence ID" value="NZ_CAAAHP010000003.1"/>
</dbReference>
<evidence type="ECO:0000313" key="1">
    <source>
        <dbReference type="EMBL" id="STX52867.1"/>
    </source>
</evidence>
<protein>
    <submittedName>
        <fullName evidence="1">Ankyrin repeat protein</fullName>
    </submittedName>
</protein>
<proteinExistence type="predicted"/>
<dbReference type="AlphaFoldDB" id="A0A378JP57"/>
<name>A0A378JP57_9GAMM</name>
<dbReference type="EMBL" id="UGOD01000001">
    <property type="protein sequence ID" value="STX52867.1"/>
    <property type="molecule type" value="Genomic_DNA"/>
</dbReference>
<dbReference type="OrthoDB" id="5630385at2"/>
<keyword evidence="2" id="KW-1185">Reference proteome</keyword>
<gene>
    <name evidence="1" type="ORF">NCTC13316_02993</name>
</gene>
<dbReference type="SUPFAM" id="SSF48403">
    <property type="entry name" value="Ankyrin repeat"/>
    <property type="match status" value="1"/>
</dbReference>
<sequence>MILKTPGININEVLATSEPILFMTTSIEDLAVLELFLAAPKLNPAILNNLGYTALYDAVEQGHLGCVKLRVDSTIVNKNNETALDLQVSKYQIHTCQKEVAKHQQQMQSYSAKITM</sequence>
<organism evidence="1 2">
    <name type="scientific">Legionella busanensis</name>
    <dbReference type="NCBI Taxonomy" id="190655"/>
    <lineage>
        <taxon>Bacteria</taxon>
        <taxon>Pseudomonadati</taxon>
        <taxon>Pseudomonadota</taxon>
        <taxon>Gammaproteobacteria</taxon>
        <taxon>Legionellales</taxon>
        <taxon>Legionellaceae</taxon>
        <taxon>Legionella</taxon>
    </lineage>
</organism>
<dbReference type="Proteomes" id="UP000254794">
    <property type="component" value="Unassembled WGS sequence"/>
</dbReference>
<dbReference type="InterPro" id="IPR036770">
    <property type="entry name" value="Ankyrin_rpt-contain_sf"/>
</dbReference>
<evidence type="ECO:0000313" key="2">
    <source>
        <dbReference type="Proteomes" id="UP000254794"/>
    </source>
</evidence>
<reference evidence="1 2" key="1">
    <citation type="submission" date="2018-06" db="EMBL/GenBank/DDBJ databases">
        <authorList>
            <consortium name="Pathogen Informatics"/>
            <person name="Doyle S."/>
        </authorList>
    </citation>
    <scope>NUCLEOTIDE SEQUENCE [LARGE SCALE GENOMIC DNA]</scope>
    <source>
        <strain evidence="1 2">NCTC13316</strain>
    </source>
</reference>
<dbReference type="Gene3D" id="1.25.40.20">
    <property type="entry name" value="Ankyrin repeat-containing domain"/>
    <property type="match status" value="1"/>
</dbReference>
<accession>A0A378JP57</accession>